<feature type="modified residue" description="4-aspartylphosphate" evidence="13">
    <location>
        <position position="664"/>
    </location>
</feature>
<sequence>MSTLSFWQFFPSAKKPVCDSPSSLQTNPVRHSRSLLAKVIVGGTTLFVVVGAYFSYQTVRSIMLTNLKGQVLSEVEQSRDEIDHWLAMLKVRVEMLANTDLVRSVDWAIASKYLKAEDQRIEDFSLFGLTTPEGWRESTVPNSKRANVTDRRWFQRSIAGYVHVGDPMIARANGISSVPISSPIRRDGNLSSSPIGVVHGSVSVDRIKYVTETLKYGENSYAFTLNSAGQAIIHPNPAFMTTIEKPGIKLVEAADSGLAAIAQKMVNQQQGIELVTLDKTKKYVAFLPLKEANWSVALVIPRENIESQLKLLDIIALAILALAGTLIGVLVYVQSAEQTQLKQSKALADAAKESADSANNAKSEFLANMSHELRTPLNGILGYAQILGRSKVLPDKERQGVNIIHQCGSHLLTLINDILDLSKIEARKLELASQAFHLPSFMQGVVEICHIRVQQKGIEFHYEPDADLPAGISADEKRLRQVLINLLGNAIKFTDRGSVALRVQRTGLEESDPRTKLRFSIVDTGVGIASADINKLFQTFEQVGEQKRKVEGTGLGLAISQQLVQLMGGQIQVKSQLGVGSEFFFEIILPLASDWSQQQTASVGNIIGYEGVKRHILVVDDRWENRAVLLNLLEPLGFIITEAENGQAGLDQLQQHLPDLVITDLVMPVMDGFEMLRKIREQEQLRSLKILVSSASVAQIDQQMSIDAGGDDFLAKPVQVNDLFTLLEKHLELTWKTEDITHKSADQQQLTELIPPPLADLQSWLELVQEGRLKKLIAAAEQLAQESDRYQPFTQQIIQLAKQFQSEQLEQFIQQYLS</sequence>
<dbReference type="SMART" id="SM00388">
    <property type="entry name" value="HisKA"/>
    <property type="match status" value="1"/>
</dbReference>
<dbReference type="FunFam" id="3.30.565.10:FF:000010">
    <property type="entry name" value="Sensor histidine kinase RcsC"/>
    <property type="match status" value="1"/>
</dbReference>
<dbReference type="CDD" id="cd17546">
    <property type="entry name" value="REC_hyHK_CKI1_RcsC-like"/>
    <property type="match status" value="1"/>
</dbReference>
<dbReference type="Gene3D" id="1.10.287.130">
    <property type="match status" value="1"/>
</dbReference>
<evidence type="ECO:0000256" key="11">
    <source>
        <dbReference type="ARBA" id="ARBA00068150"/>
    </source>
</evidence>
<proteinExistence type="inferred from homology"/>
<dbReference type="FunFam" id="1.10.287.130:FF:000002">
    <property type="entry name" value="Two-component osmosensing histidine kinase"/>
    <property type="match status" value="1"/>
</dbReference>
<feature type="transmembrane region" description="Helical" evidence="14">
    <location>
        <begin position="311"/>
        <end position="333"/>
    </location>
</feature>
<gene>
    <name evidence="17" type="ORF">NIES23_44350</name>
</gene>
<dbReference type="Pfam" id="PF02518">
    <property type="entry name" value="HATPase_c"/>
    <property type="match status" value="1"/>
</dbReference>
<dbReference type="InterPro" id="IPR003594">
    <property type="entry name" value="HATPase_dom"/>
</dbReference>
<dbReference type="Gene3D" id="3.30.450.20">
    <property type="entry name" value="PAS domain"/>
    <property type="match status" value="1"/>
</dbReference>
<protein>
    <recommendedName>
        <fullName evidence="12">Circadian input-output histidine kinase CikA</fullName>
        <ecNumber evidence="3">2.7.13.3</ecNumber>
    </recommendedName>
    <alternativeName>
        <fullName evidence="11">Sensory/regulatory protein RpfC</fullName>
    </alternativeName>
</protein>
<evidence type="ECO:0000256" key="10">
    <source>
        <dbReference type="ARBA" id="ARBA00064003"/>
    </source>
</evidence>
<dbReference type="SUPFAM" id="SSF52172">
    <property type="entry name" value="CheY-like"/>
    <property type="match status" value="1"/>
</dbReference>
<keyword evidence="14" id="KW-0472">Membrane</keyword>
<dbReference type="Gene3D" id="3.30.565.10">
    <property type="entry name" value="Histidine kinase-like ATPase, C-terminal domain"/>
    <property type="match status" value="1"/>
</dbReference>
<feature type="domain" description="Histidine kinase" evidence="15">
    <location>
        <begin position="368"/>
        <end position="591"/>
    </location>
</feature>
<dbReference type="InterPro" id="IPR001789">
    <property type="entry name" value="Sig_transdc_resp-reg_receiver"/>
</dbReference>
<evidence type="ECO:0000256" key="14">
    <source>
        <dbReference type="SAM" id="Phobius"/>
    </source>
</evidence>
<dbReference type="PANTHER" id="PTHR43047">
    <property type="entry name" value="TWO-COMPONENT HISTIDINE PROTEIN KINASE"/>
    <property type="match status" value="1"/>
</dbReference>
<name>A0A1Z4KRF1_ANAVA</name>
<keyword evidence="4 13" id="KW-0597">Phosphoprotein</keyword>
<evidence type="ECO:0000256" key="1">
    <source>
        <dbReference type="ARBA" id="ARBA00000085"/>
    </source>
</evidence>
<dbReference type="SMART" id="SM00387">
    <property type="entry name" value="HATPase_c"/>
    <property type="match status" value="1"/>
</dbReference>
<accession>A0A1Z4KRF1</accession>
<dbReference type="GO" id="GO:0000155">
    <property type="term" value="F:phosphorelay sensor kinase activity"/>
    <property type="evidence" value="ECO:0007669"/>
    <property type="project" value="InterPro"/>
</dbReference>
<dbReference type="Pfam" id="PF00072">
    <property type="entry name" value="Response_reg"/>
    <property type="match status" value="1"/>
</dbReference>
<evidence type="ECO:0000256" key="7">
    <source>
        <dbReference type="ARBA" id="ARBA00022777"/>
    </source>
</evidence>
<keyword evidence="14" id="KW-0812">Transmembrane</keyword>
<dbReference type="InterPro" id="IPR011006">
    <property type="entry name" value="CheY-like_superfamily"/>
</dbReference>
<dbReference type="SMART" id="SM00448">
    <property type="entry name" value="REC"/>
    <property type="match status" value="1"/>
</dbReference>
<dbReference type="Pfam" id="PF00512">
    <property type="entry name" value="HisKA"/>
    <property type="match status" value="1"/>
</dbReference>
<evidence type="ECO:0000313" key="18">
    <source>
        <dbReference type="Proteomes" id="UP000217507"/>
    </source>
</evidence>
<dbReference type="EMBL" id="AP018216">
    <property type="protein sequence ID" value="BAY71615.1"/>
    <property type="molecule type" value="Genomic_DNA"/>
</dbReference>
<keyword evidence="9" id="KW-0902">Two-component regulatory system</keyword>
<comment type="similarity">
    <text evidence="2">In the N-terminal section; belongs to the phytochrome family.</text>
</comment>
<comment type="subunit">
    <text evidence="10">At low DSF concentrations, interacts with RpfF.</text>
</comment>
<dbReference type="CDD" id="cd00082">
    <property type="entry name" value="HisKA"/>
    <property type="match status" value="1"/>
</dbReference>
<dbReference type="Gene3D" id="3.40.50.2300">
    <property type="match status" value="1"/>
</dbReference>
<keyword evidence="6" id="KW-0547">Nucleotide-binding</keyword>
<keyword evidence="14" id="KW-1133">Transmembrane helix</keyword>
<evidence type="ECO:0000256" key="6">
    <source>
        <dbReference type="ARBA" id="ARBA00022741"/>
    </source>
</evidence>
<evidence type="ECO:0000256" key="13">
    <source>
        <dbReference type="PROSITE-ProRule" id="PRU00169"/>
    </source>
</evidence>
<dbReference type="EC" id="2.7.13.3" evidence="3"/>
<dbReference type="InterPro" id="IPR036890">
    <property type="entry name" value="HATPase_C_sf"/>
</dbReference>
<evidence type="ECO:0000256" key="8">
    <source>
        <dbReference type="ARBA" id="ARBA00022840"/>
    </source>
</evidence>
<keyword evidence="8" id="KW-0067">ATP-binding</keyword>
<evidence type="ECO:0000313" key="17">
    <source>
        <dbReference type="EMBL" id="BAY71615.1"/>
    </source>
</evidence>
<evidence type="ECO:0000256" key="3">
    <source>
        <dbReference type="ARBA" id="ARBA00012438"/>
    </source>
</evidence>
<organism evidence="17 18">
    <name type="scientific">Trichormus variabilis NIES-23</name>
    <dbReference type="NCBI Taxonomy" id="1973479"/>
    <lineage>
        <taxon>Bacteria</taxon>
        <taxon>Bacillati</taxon>
        <taxon>Cyanobacteriota</taxon>
        <taxon>Cyanophyceae</taxon>
        <taxon>Nostocales</taxon>
        <taxon>Nostocaceae</taxon>
        <taxon>Trichormus</taxon>
    </lineage>
</organism>
<evidence type="ECO:0000256" key="4">
    <source>
        <dbReference type="ARBA" id="ARBA00022553"/>
    </source>
</evidence>
<evidence type="ECO:0000259" key="15">
    <source>
        <dbReference type="PROSITE" id="PS50109"/>
    </source>
</evidence>
<feature type="domain" description="Response regulatory" evidence="16">
    <location>
        <begin position="615"/>
        <end position="731"/>
    </location>
</feature>
<evidence type="ECO:0000256" key="12">
    <source>
        <dbReference type="ARBA" id="ARBA00074306"/>
    </source>
</evidence>
<evidence type="ECO:0000256" key="9">
    <source>
        <dbReference type="ARBA" id="ARBA00023012"/>
    </source>
</evidence>
<dbReference type="GO" id="GO:0005524">
    <property type="term" value="F:ATP binding"/>
    <property type="evidence" value="ECO:0007669"/>
    <property type="project" value="UniProtKB-KW"/>
</dbReference>
<dbReference type="Proteomes" id="UP000217507">
    <property type="component" value="Chromosome"/>
</dbReference>
<dbReference type="PROSITE" id="PS50109">
    <property type="entry name" value="HIS_KIN"/>
    <property type="match status" value="1"/>
</dbReference>
<dbReference type="InterPro" id="IPR005467">
    <property type="entry name" value="His_kinase_dom"/>
</dbReference>
<keyword evidence="5" id="KW-0808">Transferase</keyword>
<evidence type="ECO:0000259" key="16">
    <source>
        <dbReference type="PROSITE" id="PS50110"/>
    </source>
</evidence>
<feature type="transmembrane region" description="Helical" evidence="14">
    <location>
        <begin position="35"/>
        <end position="56"/>
    </location>
</feature>
<dbReference type="CDD" id="cd16922">
    <property type="entry name" value="HATPase_EvgS-ArcB-TorS-like"/>
    <property type="match status" value="1"/>
</dbReference>
<dbReference type="SUPFAM" id="SSF55874">
    <property type="entry name" value="ATPase domain of HSP90 chaperone/DNA topoisomerase II/histidine kinase"/>
    <property type="match status" value="1"/>
</dbReference>
<dbReference type="AlphaFoldDB" id="A0A1Z4KRF1"/>
<dbReference type="CDD" id="cd12912">
    <property type="entry name" value="PDC2_MCP_like"/>
    <property type="match status" value="1"/>
</dbReference>
<dbReference type="SUPFAM" id="SSF47384">
    <property type="entry name" value="Homodimeric domain of signal transducing histidine kinase"/>
    <property type="match status" value="1"/>
</dbReference>
<dbReference type="InterPro" id="IPR004358">
    <property type="entry name" value="Sig_transdc_His_kin-like_C"/>
</dbReference>
<keyword evidence="7" id="KW-0418">Kinase</keyword>
<dbReference type="PROSITE" id="PS50110">
    <property type="entry name" value="RESPONSE_REGULATORY"/>
    <property type="match status" value="1"/>
</dbReference>
<reference evidence="17 18" key="1">
    <citation type="submission" date="2017-06" db="EMBL/GenBank/DDBJ databases">
        <title>Genome sequencing of cyanobaciteial culture collection at National Institute for Environmental Studies (NIES).</title>
        <authorList>
            <person name="Hirose Y."/>
            <person name="Shimura Y."/>
            <person name="Fujisawa T."/>
            <person name="Nakamura Y."/>
            <person name="Kawachi M."/>
        </authorList>
    </citation>
    <scope>NUCLEOTIDE SEQUENCE [LARGE SCALE GENOMIC DNA]</scope>
    <source>
        <strain evidence="17 18">NIES-23</strain>
    </source>
</reference>
<dbReference type="InterPro" id="IPR003661">
    <property type="entry name" value="HisK_dim/P_dom"/>
</dbReference>
<dbReference type="CDD" id="cd12914">
    <property type="entry name" value="PDC1_DGC_like"/>
    <property type="match status" value="1"/>
</dbReference>
<comment type="catalytic activity">
    <reaction evidence="1">
        <text>ATP + protein L-histidine = ADP + protein N-phospho-L-histidine.</text>
        <dbReference type="EC" id="2.7.13.3"/>
    </reaction>
</comment>
<evidence type="ECO:0000256" key="2">
    <source>
        <dbReference type="ARBA" id="ARBA00006402"/>
    </source>
</evidence>
<dbReference type="PRINTS" id="PR00344">
    <property type="entry name" value="BCTRLSENSOR"/>
</dbReference>
<evidence type="ECO:0000256" key="5">
    <source>
        <dbReference type="ARBA" id="ARBA00022679"/>
    </source>
</evidence>
<dbReference type="InterPro" id="IPR036097">
    <property type="entry name" value="HisK_dim/P_sf"/>
</dbReference>